<protein>
    <submittedName>
        <fullName evidence="2">Uncharacterized protein</fullName>
    </submittedName>
</protein>
<feature type="compositionally biased region" description="Low complexity" evidence="1">
    <location>
        <begin position="1"/>
        <end position="17"/>
    </location>
</feature>
<gene>
    <name evidence="2" type="ORF">AB1Y20_002243</name>
</gene>
<dbReference type="AlphaFoldDB" id="A0AB34J8J8"/>
<sequence>MSATPAHAHYRAAAKAPGTISERTTDIHISHTGEDWLAPATSEESVVGASPNVETGKLMQKTPQRAPQANWLEVIVRSIRSAALTDKGYDGGSSGQPH</sequence>
<organism evidence="2 3">
    <name type="scientific">Prymnesium parvum</name>
    <name type="common">Toxic golden alga</name>
    <dbReference type="NCBI Taxonomy" id="97485"/>
    <lineage>
        <taxon>Eukaryota</taxon>
        <taxon>Haptista</taxon>
        <taxon>Haptophyta</taxon>
        <taxon>Prymnesiophyceae</taxon>
        <taxon>Prymnesiales</taxon>
        <taxon>Prymnesiaceae</taxon>
        <taxon>Prymnesium</taxon>
    </lineage>
</organism>
<name>A0AB34J8J8_PRYPA</name>
<feature type="region of interest" description="Disordered" evidence="1">
    <location>
        <begin position="1"/>
        <end position="22"/>
    </location>
</feature>
<reference evidence="2 3" key="1">
    <citation type="journal article" date="2024" name="Science">
        <title>Giant polyketide synthase enzymes in the biosynthesis of giant marine polyether toxins.</title>
        <authorList>
            <person name="Fallon T.R."/>
            <person name="Shende V.V."/>
            <person name="Wierzbicki I.H."/>
            <person name="Pendleton A.L."/>
            <person name="Watervoot N.F."/>
            <person name="Auber R.P."/>
            <person name="Gonzalez D.J."/>
            <person name="Wisecaver J.H."/>
            <person name="Moore B.S."/>
        </authorList>
    </citation>
    <scope>NUCLEOTIDE SEQUENCE [LARGE SCALE GENOMIC DNA]</scope>
    <source>
        <strain evidence="2 3">12B1</strain>
    </source>
</reference>
<comment type="caution">
    <text evidence="2">The sequence shown here is derived from an EMBL/GenBank/DDBJ whole genome shotgun (WGS) entry which is preliminary data.</text>
</comment>
<evidence type="ECO:0000256" key="1">
    <source>
        <dbReference type="SAM" id="MobiDB-lite"/>
    </source>
</evidence>
<evidence type="ECO:0000313" key="3">
    <source>
        <dbReference type="Proteomes" id="UP001515480"/>
    </source>
</evidence>
<accession>A0AB34J8J8</accession>
<proteinExistence type="predicted"/>
<dbReference type="EMBL" id="JBGBPQ010000011">
    <property type="protein sequence ID" value="KAL1515624.1"/>
    <property type="molecule type" value="Genomic_DNA"/>
</dbReference>
<keyword evidence="3" id="KW-1185">Reference proteome</keyword>
<dbReference type="Proteomes" id="UP001515480">
    <property type="component" value="Unassembled WGS sequence"/>
</dbReference>
<evidence type="ECO:0000313" key="2">
    <source>
        <dbReference type="EMBL" id="KAL1515624.1"/>
    </source>
</evidence>